<dbReference type="PANTHER" id="PTHR33332">
    <property type="entry name" value="REVERSE TRANSCRIPTASE DOMAIN-CONTAINING PROTEIN"/>
    <property type="match status" value="1"/>
</dbReference>
<dbReference type="AlphaFoldDB" id="A0A6J8AU14"/>
<dbReference type="PROSITE" id="PS50878">
    <property type="entry name" value="RT_POL"/>
    <property type="match status" value="1"/>
</dbReference>
<protein>
    <recommendedName>
        <fullName evidence="1">Reverse transcriptase domain-containing protein</fullName>
    </recommendedName>
</protein>
<dbReference type="SUPFAM" id="SSF56672">
    <property type="entry name" value="DNA/RNA polymerases"/>
    <property type="match status" value="1"/>
</dbReference>
<evidence type="ECO:0000259" key="1">
    <source>
        <dbReference type="PROSITE" id="PS50878"/>
    </source>
</evidence>
<organism evidence="2 3">
    <name type="scientific">Mytilus coruscus</name>
    <name type="common">Sea mussel</name>
    <dbReference type="NCBI Taxonomy" id="42192"/>
    <lineage>
        <taxon>Eukaryota</taxon>
        <taxon>Metazoa</taxon>
        <taxon>Spiralia</taxon>
        <taxon>Lophotrochozoa</taxon>
        <taxon>Mollusca</taxon>
        <taxon>Bivalvia</taxon>
        <taxon>Autobranchia</taxon>
        <taxon>Pteriomorphia</taxon>
        <taxon>Mytilida</taxon>
        <taxon>Mytiloidea</taxon>
        <taxon>Mytilidae</taxon>
        <taxon>Mytilinae</taxon>
        <taxon>Mytilus</taxon>
    </lineage>
</organism>
<dbReference type="InterPro" id="IPR000477">
    <property type="entry name" value="RT_dom"/>
</dbReference>
<feature type="domain" description="Reverse transcriptase" evidence="1">
    <location>
        <begin position="1"/>
        <end position="177"/>
    </location>
</feature>
<name>A0A6J8AU14_MYTCO</name>
<dbReference type="InterPro" id="IPR043502">
    <property type="entry name" value="DNA/RNA_pol_sf"/>
</dbReference>
<accession>A0A6J8AU14</accession>
<proteinExistence type="predicted"/>
<gene>
    <name evidence="2" type="ORF">MCOR_11373</name>
</gene>
<dbReference type="Proteomes" id="UP000507470">
    <property type="component" value="Unassembled WGS sequence"/>
</dbReference>
<reference evidence="2 3" key="1">
    <citation type="submission" date="2020-06" db="EMBL/GenBank/DDBJ databases">
        <authorList>
            <person name="Li R."/>
            <person name="Bekaert M."/>
        </authorList>
    </citation>
    <scope>NUCLEOTIDE SEQUENCE [LARGE SCALE GENOMIC DNA]</scope>
    <source>
        <strain evidence="3">wild</strain>
    </source>
</reference>
<dbReference type="OrthoDB" id="6150216at2759"/>
<dbReference type="Pfam" id="PF00078">
    <property type="entry name" value="RVT_1"/>
    <property type="match status" value="1"/>
</dbReference>
<evidence type="ECO:0000313" key="3">
    <source>
        <dbReference type="Proteomes" id="UP000507470"/>
    </source>
</evidence>
<sequence>MNNNIQVDIAILDIAKAFDKVTHKRLSEKLQYYGIGGTTRTWIDIFPSNRIRKVVVDGESSRCSFVTSAVPQGTVLGPTLFLVFINDMADNLHSTARLFVDDCVIYRPIHTENDHQLLQEDLDTLVNWSSTWQMEFNVSKCAIMQATNKRSKTDFTYKMKRKTLEKVSYQPYLGVELCNNLKYNLHIDQTCKKAIRVLGFLKRNLKHCPPSVKERAYTSLVRPKLEYCSTI</sequence>
<evidence type="ECO:0000313" key="2">
    <source>
        <dbReference type="EMBL" id="CAC5373719.1"/>
    </source>
</evidence>
<dbReference type="EMBL" id="CACVKT020001948">
    <property type="protein sequence ID" value="CAC5373719.1"/>
    <property type="molecule type" value="Genomic_DNA"/>
</dbReference>
<keyword evidence="3" id="KW-1185">Reference proteome</keyword>